<evidence type="ECO:0000259" key="1">
    <source>
        <dbReference type="Pfam" id="PF03551"/>
    </source>
</evidence>
<dbReference type="EMBL" id="RSAS01000184">
    <property type="protein sequence ID" value="RRR75509.1"/>
    <property type="molecule type" value="Genomic_DNA"/>
</dbReference>
<gene>
    <name evidence="2" type="ORF">EI684_04475</name>
</gene>
<sequence>MDRHLLLLGLLRHQEMHGYQINEFIDQQMDFCVDLKRSTAYYILDKLCRDGYVRLEIERAGNRPERRVYHITPAGEAHFQALLRENLATYRPPVYVEDVGTIFQSQLPPDELAELLRSRRDQIIAHQAQLELLRSKLPPNHDAVIEHHLLHIAVELTWVDRLLAAMV</sequence>
<evidence type="ECO:0000313" key="3">
    <source>
        <dbReference type="Proteomes" id="UP000280307"/>
    </source>
</evidence>
<dbReference type="Pfam" id="PF03551">
    <property type="entry name" value="PadR"/>
    <property type="match status" value="1"/>
</dbReference>
<proteinExistence type="predicted"/>
<dbReference type="PANTHER" id="PTHR33169">
    <property type="entry name" value="PADR-FAMILY TRANSCRIPTIONAL REGULATOR"/>
    <property type="match status" value="1"/>
</dbReference>
<dbReference type="PANTHER" id="PTHR33169:SF27">
    <property type="entry name" value="TRANSCRIPTIONAL REGULATOR PADR FAMILY PROTEIN"/>
    <property type="match status" value="1"/>
</dbReference>
<dbReference type="SUPFAM" id="SSF46785">
    <property type="entry name" value="Winged helix' DNA-binding domain"/>
    <property type="match status" value="1"/>
</dbReference>
<dbReference type="InterPro" id="IPR005149">
    <property type="entry name" value="Tscrpt_reg_PadR_N"/>
</dbReference>
<dbReference type="Gene3D" id="1.10.10.10">
    <property type="entry name" value="Winged helix-like DNA-binding domain superfamily/Winged helix DNA-binding domain"/>
    <property type="match status" value="1"/>
</dbReference>
<comment type="caution">
    <text evidence="2">The sequence shown here is derived from an EMBL/GenBank/DDBJ whole genome shotgun (WGS) entry which is preliminary data.</text>
</comment>
<dbReference type="InterPro" id="IPR036388">
    <property type="entry name" value="WH-like_DNA-bd_sf"/>
</dbReference>
<reference evidence="2 3" key="1">
    <citation type="submission" date="2018-12" db="EMBL/GenBank/DDBJ databases">
        <title>Genome Sequence of Candidatus Viridilinea halotolerans isolated from saline sulfide-rich spring.</title>
        <authorList>
            <person name="Grouzdev D.S."/>
            <person name="Burganskaya E.I."/>
            <person name="Krutkina M.S."/>
            <person name="Sukhacheva M.V."/>
            <person name="Gorlenko V.M."/>
        </authorList>
    </citation>
    <scope>NUCLEOTIDE SEQUENCE [LARGE SCALE GENOMIC DNA]</scope>
    <source>
        <strain evidence="2">Chok-6</strain>
    </source>
</reference>
<organism evidence="2 3">
    <name type="scientific">Candidatus Viridilinea halotolerans</name>
    <dbReference type="NCBI Taxonomy" id="2491704"/>
    <lineage>
        <taxon>Bacteria</taxon>
        <taxon>Bacillati</taxon>
        <taxon>Chloroflexota</taxon>
        <taxon>Chloroflexia</taxon>
        <taxon>Chloroflexales</taxon>
        <taxon>Chloroflexineae</taxon>
        <taxon>Oscillochloridaceae</taxon>
        <taxon>Candidatus Viridilinea</taxon>
    </lineage>
</organism>
<feature type="domain" description="Transcription regulator PadR N-terminal" evidence="1">
    <location>
        <begin position="7"/>
        <end position="80"/>
    </location>
</feature>
<accession>A0A426U6C8</accession>
<dbReference type="InterPro" id="IPR052509">
    <property type="entry name" value="Metal_resp_DNA-bind_regulator"/>
</dbReference>
<name>A0A426U6C8_9CHLR</name>
<dbReference type="AlphaFoldDB" id="A0A426U6C8"/>
<dbReference type="Proteomes" id="UP000280307">
    <property type="component" value="Unassembled WGS sequence"/>
</dbReference>
<protein>
    <submittedName>
        <fullName evidence="2">PadR family transcriptional regulator</fullName>
    </submittedName>
</protein>
<evidence type="ECO:0000313" key="2">
    <source>
        <dbReference type="EMBL" id="RRR75509.1"/>
    </source>
</evidence>
<dbReference type="InterPro" id="IPR036390">
    <property type="entry name" value="WH_DNA-bd_sf"/>
</dbReference>